<evidence type="ECO:0000259" key="3">
    <source>
        <dbReference type="Pfam" id="PF03629"/>
    </source>
</evidence>
<accession>A6DFR1</accession>
<comment type="caution">
    <text evidence="4">The sequence shown here is derived from an EMBL/GenBank/DDBJ whole genome shotgun (WGS) entry which is preliminary data.</text>
</comment>
<dbReference type="InterPro" id="IPR052940">
    <property type="entry name" value="Carb_Esterase_6"/>
</dbReference>
<dbReference type="RefSeq" id="WP_007276760.1">
    <property type="nucleotide sequence ID" value="NZ_ABCK01000001.1"/>
</dbReference>
<evidence type="ECO:0000256" key="2">
    <source>
        <dbReference type="SAM" id="SignalP"/>
    </source>
</evidence>
<feature type="domain" description="Sialate O-acetylesterase" evidence="3">
    <location>
        <begin position="46"/>
        <end position="228"/>
    </location>
</feature>
<dbReference type="InterPro" id="IPR036514">
    <property type="entry name" value="SGNH_hydro_sf"/>
</dbReference>
<gene>
    <name evidence="4" type="ORF">LNTAR_17863</name>
</gene>
<dbReference type="GO" id="GO:0016788">
    <property type="term" value="F:hydrolase activity, acting on ester bonds"/>
    <property type="evidence" value="ECO:0007669"/>
    <property type="project" value="UniProtKB-ARBA"/>
</dbReference>
<keyword evidence="5" id="KW-1185">Reference proteome</keyword>
<evidence type="ECO:0000313" key="4">
    <source>
        <dbReference type="EMBL" id="EDM29641.1"/>
    </source>
</evidence>
<dbReference type="STRING" id="313628.LNTAR_17863"/>
<dbReference type="Pfam" id="PF03629">
    <property type="entry name" value="SASA"/>
    <property type="match status" value="1"/>
</dbReference>
<dbReference type="InterPro" id="IPR005181">
    <property type="entry name" value="SASA"/>
</dbReference>
<name>A6DFR1_9BACT</name>
<feature type="chain" id="PRO_5002693873" evidence="2">
    <location>
        <begin position="22"/>
        <end position="240"/>
    </location>
</feature>
<dbReference type="Gene3D" id="3.40.50.1110">
    <property type="entry name" value="SGNH hydrolase"/>
    <property type="match status" value="1"/>
</dbReference>
<feature type="signal peptide" evidence="2">
    <location>
        <begin position="1"/>
        <end position="21"/>
    </location>
</feature>
<keyword evidence="1" id="KW-0378">Hydrolase</keyword>
<evidence type="ECO:0000256" key="1">
    <source>
        <dbReference type="ARBA" id="ARBA00022801"/>
    </source>
</evidence>
<dbReference type="PANTHER" id="PTHR31988:SF19">
    <property type="entry name" value="9-O-ACETYL-N-ACETYLNEURAMINIC ACID DEACETYLASE-RELATED"/>
    <property type="match status" value="1"/>
</dbReference>
<dbReference type="PANTHER" id="PTHR31988">
    <property type="entry name" value="ESTERASE, PUTATIVE (DUF303)-RELATED"/>
    <property type="match status" value="1"/>
</dbReference>
<protein>
    <submittedName>
        <fullName evidence="4">Acetylxylan esterase related enzyme</fullName>
    </submittedName>
</protein>
<organism evidence="4 5">
    <name type="scientific">Lentisphaera araneosa HTCC2155</name>
    <dbReference type="NCBI Taxonomy" id="313628"/>
    <lineage>
        <taxon>Bacteria</taxon>
        <taxon>Pseudomonadati</taxon>
        <taxon>Lentisphaerota</taxon>
        <taxon>Lentisphaeria</taxon>
        <taxon>Lentisphaerales</taxon>
        <taxon>Lentisphaeraceae</taxon>
        <taxon>Lentisphaera</taxon>
    </lineage>
</organism>
<dbReference type="SUPFAM" id="SSF52266">
    <property type="entry name" value="SGNH hydrolase"/>
    <property type="match status" value="1"/>
</dbReference>
<keyword evidence="2" id="KW-0732">Signal</keyword>
<evidence type="ECO:0000313" key="5">
    <source>
        <dbReference type="Proteomes" id="UP000004947"/>
    </source>
</evidence>
<sequence length="240" mass="26954">MNTLKITALCLFLLSSMNLLAQEAGKHLFLLSGQSNMARFKHTQLFNPAISKALGEDKVIVVRVAQGGQPISKWYKEWKSSKGEVDPKKGAIYDKLMTETKKAISGQKISTVTFIWMQGEADSKAGNGDVYLKSLKGLQKQLEDDLGRTDINFVIGRLSDSGFFKKGTIPRENSKWAEVQKAQMDFAEQNPRAYWIDTDDFNGEKNELHYIKPEGYEQLGKAYVETALKALKEHSPTTIK</sequence>
<dbReference type="EMBL" id="ABCK01000001">
    <property type="protein sequence ID" value="EDM29641.1"/>
    <property type="molecule type" value="Genomic_DNA"/>
</dbReference>
<dbReference type="OrthoDB" id="9795554at2"/>
<dbReference type="AlphaFoldDB" id="A6DFR1"/>
<dbReference type="Proteomes" id="UP000004947">
    <property type="component" value="Unassembled WGS sequence"/>
</dbReference>
<proteinExistence type="predicted"/>
<reference evidence="4 5" key="1">
    <citation type="journal article" date="2010" name="J. Bacteriol.">
        <title>Genome sequence of Lentisphaera araneosa HTCC2155T, the type species of the order Lentisphaerales in the phylum Lentisphaerae.</title>
        <authorList>
            <person name="Thrash J.C."/>
            <person name="Cho J.C."/>
            <person name="Vergin K.L."/>
            <person name="Morris R.M."/>
            <person name="Giovannoni S.J."/>
        </authorList>
    </citation>
    <scope>NUCLEOTIDE SEQUENCE [LARGE SCALE GENOMIC DNA]</scope>
    <source>
        <strain evidence="4 5">HTCC2155</strain>
    </source>
</reference>
<dbReference type="eggNOG" id="COG2755">
    <property type="taxonomic scope" value="Bacteria"/>
</dbReference>